<dbReference type="PROSITE" id="PS50297">
    <property type="entry name" value="ANK_REP_REGION"/>
    <property type="match status" value="3"/>
</dbReference>
<dbReference type="PRINTS" id="PR01415">
    <property type="entry name" value="ANKYRIN"/>
</dbReference>
<dbReference type="EMBL" id="OV651816">
    <property type="protein sequence ID" value="CAH1109799.1"/>
    <property type="molecule type" value="Genomic_DNA"/>
</dbReference>
<evidence type="ECO:0000256" key="2">
    <source>
        <dbReference type="ARBA" id="ARBA00023043"/>
    </source>
</evidence>
<feature type="repeat" description="ANK" evidence="3">
    <location>
        <begin position="122"/>
        <end position="154"/>
    </location>
</feature>
<keyword evidence="2 3" id="KW-0040">ANK repeat</keyword>
<dbReference type="Proteomes" id="UP001153636">
    <property type="component" value="Chromosome 4"/>
</dbReference>
<accession>A0A9P0CWW7</accession>
<dbReference type="SMART" id="SM00248">
    <property type="entry name" value="ANK"/>
    <property type="match status" value="4"/>
</dbReference>
<evidence type="ECO:0000256" key="3">
    <source>
        <dbReference type="PROSITE-ProRule" id="PRU00023"/>
    </source>
</evidence>
<evidence type="ECO:0000256" key="1">
    <source>
        <dbReference type="ARBA" id="ARBA00022737"/>
    </source>
</evidence>
<dbReference type="AlphaFoldDB" id="A0A9P0CWW7"/>
<keyword evidence="1" id="KW-0677">Repeat</keyword>
<sequence length="182" mass="20494">MYNISKLISTPSKTNEFGQSALHIVSRIGDLNLLHLLLTRGANPNIIDEFEQTPLSIACIDMPNKIIVKLLLQYGADVNFKRKLHMDLFLESVLSCHTQEHLDIINLLIENGININMTDPLSNRNCMHFAALNGNMDLAELLLQNGAILDIRDNFGFTPIDVANNHKNFDVLTIFMSFLAFN</sequence>
<gene>
    <name evidence="4" type="ORF">PSYICH_LOCUS10564</name>
</gene>
<evidence type="ECO:0000313" key="4">
    <source>
        <dbReference type="EMBL" id="CAH1109799.1"/>
    </source>
</evidence>
<protein>
    <recommendedName>
        <fullName evidence="6">Ankyrin repeat protein</fullName>
    </recommendedName>
</protein>
<evidence type="ECO:0008006" key="6">
    <source>
        <dbReference type="Google" id="ProtNLM"/>
    </source>
</evidence>
<dbReference type="Pfam" id="PF12796">
    <property type="entry name" value="Ank_2"/>
    <property type="match status" value="2"/>
</dbReference>
<keyword evidence="5" id="KW-1185">Reference proteome</keyword>
<dbReference type="PANTHER" id="PTHR24198:SF165">
    <property type="entry name" value="ANKYRIN REPEAT-CONTAINING PROTEIN-RELATED"/>
    <property type="match status" value="1"/>
</dbReference>
<dbReference type="InterPro" id="IPR036770">
    <property type="entry name" value="Ankyrin_rpt-contain_sf"/>
</dbReference>
<reference evidence="4" key="1">
    <citation type="submission" date="2022-01" db="EMBL/GenBank/DDBJ databases">
        <authorList>
            <person name="King R."/>
        </authorList>
    </citation>
    <scope>NUCLEOTIDE SEQUENCE</scope>
</reference>
<feature type="repeat" description="ANK" evidence="3">
    <location>
        <begin position="50"/>
        <end position="83"/>
    </location>
</feature>
<dbReference type="Gene3D" id="1.25.40.20">
    <property type="entry name" value="Ankyrin repeat-containing domain"/>
    <property type="match status" value="2"/>
</dbReference>
<feature type="repeat" description="ANK" evidence="3">
    <location>
        <begin position="17"/>
        <end position="49"/>
    </location>
</feature>
<dbReference type="PANTHER" id="PTHR24198">
    <property type="entry name" value="ANKYRIN REPEAT AND PROTEIN KINASE DOMAIN-CONTAINING PROTEIN"/>
    <property type="match status" value="1"/>
</dbReference>
<organism evidence="4 5">
    <name type="scientific">Psylliodes chrysocephalus</name>
    <dbReference type="NCBI Taxonomy" id="3402493"/>
    <lineage>
        <taxon>Eukaryota</taxon>
        <taxon>Metazoa</taxon>
        <taxon>Ecdysozoa</taxon>
        <taxon>Arthropoda</taxon>
        <taxon>Hexapoda</taxon>
        <taxon>Insecta</taxon>
        <taxon>Pterygota</taxon>
        <taxon>Neoptera</taxon>
        <taxon>Endopterygota</taxon>
        <taxon>Coleoptera</taxon>
        <taxon>Polyphaga</taxon>
        <taxon>Cucujiformia</taxon>
        <taxon>Chrysomeloidea</taxon>
        <taxon>Chrysomelidae</taxon>
        <taxon>Galerucinae</taxon>
        <taxon>Alticini</taxon>
        <taxon>Psylliodes</taxon>
    </lineage>
</organism>
<dbReference type="SUPFAM" id="SSF48403">
    <property type="entry name" value="Ankyrin repeat"/>
    <property type="match status" value="1"/>
</dbReference>
<dbReference type="InterPro" id="IPR002110">
    <property type="entry name" value="Ankyrin_rpt"/>
</dbReference>
<dbReference type="PROSITE" id="PS50088">
    <property type="entry name" value="ANK_REPEAT"/>
    <property type="match status" value="3"/>
</dbReference>
<proteinExistence type="predicted"/>
<name>A0A9P0CWW7_9CUCU</name>
<dbReference type="OrthoDB" id="9995210at2759"/>
<evidence type="ECO:0000313" key="5">
    <source>
        <dbReference type="Proteomes" id="UP001153636"/>
    </source>
</evidence>